<sequence>MGTVERLGEVVESNTNEFVTQCYELYSSPPLGSLVKVGESEIIYGIVSYSSTAGLDATRRPVARGQSLGSEQEVYERHPQLTRLLNTEFRSHIVGHMSGIEINTFLSPIPPRIHSFVMSCDREEIRIFATSLDFLGAVLRSQIPQADDVVAAFVRFALKMLPDVEGLKLDVARQLASLLGSETHRLEAILRRIR</sequence>
<dbReference type="EMBL" id="UINC01002984">
    <property type="protein sequence ID" value="SVA02230.1"/>
    <property type="molecule type" value="Genomic_DNA"/>
</dbReference>
<proteinExistence type="predicted"/>
<evidence type="ECO:0008006" key="2">
    <source>
        <dbReference type="Google" id="ProtNLM"/>
    </source>
</evidence>
<name>A0A381SDU0_9ZZZZ</name>
<gene>
    <name evidence="1" type="ORF">METZ01_LOCUS55084</name>
</gene>
<organism evidence="1">
    <name type="scientific">marine metagenome</name>
    <dbReference type="NCBI Taxonomy" id="408172"/>
    <lineage>
        <taxon>unclassified sequences</taxon>
        <taxon>metagenomes</taxon>
        <taxon>ecological metagenomes</taxon>
    </lineage>
</organism>
<reference evidence="1" key="1">
    <citation type="submission" date="2018-05" db="EMBL/GenBank/DDBJ databases">
        <authorList>
            <person name="Lanie J.A."/>
            <person name="Ng W.-L."/>
            <person name="Kazmierczak K.M."/>
            <person name="Andrzejewski T.M."/>
            <person name="Davidsen T.M."/>
            <person name="Wayne K.J."/>
            <person name="Tettelin H."/>
            <person name="Glass J.I."/>
            <person name="Rusch D."/>
            <person name="Podicherti R."/>
            <person name="Tsui H.-C.T."/>
            <person name="Winkler M.E."/>
        </authorList>
    </citation>
    <scope>NUCLEOTIDE SEQUENCE</scope>
</reference>
<evidence type="ECO:0000313" key="1">
    <source>
        <dbReference type="EMBL" id="SVA02230.1"/>
    </source>
</evidence>
<dbReference type="AlphaFoldDB" id="A0A381SDU0"/>
<accession>A0A381SDU0</accession>
<protein>
    <recommendedName>
        <fullName evidence="2">Helicase HerA barrel domain-containing protein</fullName>
    </recommendedName>
</protein>